<organism evidence="2 3">
    <name type="scientific">Plakobranchus ocellatus</name>
    <dbReference type="NCBI Taxonomy" id="259542"/>
    <lineage>
        <taxon>Eukaryota</taxon>
        <taxon>Metazoa</taxon>
        <taxon>Spiralia</taxon>
        <taxon>Lophotrochozoa</taxon>
        <taxon>Mollusca</taxon>
        <taxon>Gastropoda</taxon>
        <taxon>Heterobranchia</taxon>
        <taxon>Euthyneura</taxon>
        <taxon>Panpulmonata</taxon>
        <taxon>Sacoglossa</taxon>
        <taxon>Placobranchoidea</taxon>
        <taxon>Plakobranchidae</taxon>
        <taxon>Plakobranchus</taxon>
    </lineage>
</organism>
<feature type="region of interest" description="Disordered" evidence="1">
    <location>
        <begin position="68"/>
        <end position="96"/>
    </location>
</feature>
<sequence>MYAVVTQVLATKHLISKWKYKVQSLRPALRSILRSGLGDGRVAKSKAHCIAPILLRAPAELTEGVGGTAVSETCRDPSVTGSSPLPAPGPNGRAKSLRSPYCGLVMYKNHTPSRIDDPNVQS</sequence>
<gene>
    <name evidence="2" type="ORF">PoB_005866700</name>
</gene>
<reference evidence="2 3" key="1">
    <citation type="journal article" date="2021" name="Elife">
        <title>Chloroplast acquisition without the gene transfer in kleptoplastic sea slugs, Plakobranchus ocellatus.</title>
        <authorList>
            <person name="Maeda T."/>
            <person name="Takahashi S."/>
            <person name="Yoshida T."/>
            <person name="Shimamura S."/>
            <person name="Takaki Y."/>
            <person name="Nagai Y."/>
            <person name="Toyoda A."/>
            <person name="Suzuki Y."/>
            <person name="Arimoto A."/>
            <person name="Ishii H."/>
            <person name="Satoh N."/>
            <person name="Nishiyama T."/>
            <person name="Hasebe M."/>
            <person name="Maruyama T."/>
            <person name="Minagawa J."/>
            <person name="Obokata J."/>
            <person name="Shigenobu S."/>
        </authorList>
    </citation>
    <scope>NUCLEOTIDE SEQUENCE [LARGE SCALE GENOMIC DNA]</scope>
</reference>
<evidence type="ECO:0000313" key="2">
    <source>
        <dbReference type="EMBL" id="GFO32162.1"/>
    </source>
</evidence>
<protein>
    <submittedName>
        <fullName evidence="2">Uncharacterized protein</fullName>
    </submittedName>
</protein>
<dbReference type="EMBL" id="BLXT01006566">
    <property type="protein sequence ID" value="GFO32162.1"/>
    <property type="molecule type" value="Genomic_DNA"/>
</dbReference>
<evidence type="ECO:0000313" key="3">
    <source>
        <dbReference type="Proteomes" id="UP000735302"/>
    </source>
</evidence>
<keyword evidence="3" id="KW-1185">Reference proteome</keyword>
<proteinExistence type="predicted"/>
<accession>A0AAV4CL16</accession>
<dbReference type="Proteomes" id="UP000735302">
    <property type="component" value="Unassembled WGS sequence"/>
</dbReference>
<dbReference type="AlphaFoldDB" id="A0AAV4CL16"/>
<name>A0AAV4CL16_9GAST</name>
<comment type="caution">
    <text evidence="2">The sequence shown here is derived from an EMBL/GenBank/DDBJ whole genome shotgun (WGS) entry which is preliminary data.</text>
</comment>
<evidence type="ECO:0000256" key="1">
    <source>
        <dbReference type="SAM" id="MobiDB-lite"/>
    </source>
</evidence>